<dbReference type="GO" id="GO:0015074">
    <property type="term" value="P:DNA integration"/>
    <property type="evidence" value="ECO:0007669"/>
    <property type="project" value="InterPro"/>
</dbReference>
<dbReference type="Proteomes" id="UP000184498">
    <property type="component" value="Unassembled WGS sequence"/>
</dbReference>
<dbReference type="Gene3D" id="3.30.420.10">
    <property type="entry name" value="Ribonuclease H-like superfamily/Ribonuclease H"/>
    <property type="match status" value="1"/>
</dbReference>
<dbReference type="GO" id="GO:0003676">
    <property type="term" value="F:nucleic acid binding"/>
    <property type="evidence" value="ECO:0007669"/>
    <property type="project" value="InterPro"/>
</dbReference>
<dbReference type="InterPro" id="IPR036397">
    <property type="entry name" value="RNaseH_sf"/>
</dbReference>
<dbReference type="RefSeq" id="WP_175546217.1">
    <property type="nucleotide sequence ID" value="NZ_FRAM01000005.1"/>
</dbReference>
<gene>
    <name evidence="2" type="ORF">SAMN05444371_3320</name>
</gene>
<reference evidence="3" key="1">
    <citation type="submission" date="2016-11" db="EMBL/GenBank/DDBJ databases">
        <authorList>
            <person name="Varghese N."/>
            <person name="Submissions S."/>
        </authorList>
    </citation>
    <scope>NUCLEOTIDE SEQUENCE [LARGE SCALE GENOMIC DNA]</scope>
    <source>
        <strain evidence="3">DSM 18016</strain>
    </source>
</reference>
<name>A0A1M6UJ13_9FLAO</name>
<dbReference type="SUPFAM" id="SSF53098">
    <property type="entry name" value="Ribonuclease H-like"/>
    <property type="match status" value="1"/>
</dbReference>
<dbReference type="EMBL" id="FRAM01000005">
    <property type="protein sequence ID" value="SHK69212.1"/>
    <property type="molecule type" value="Genomic_DNA"/>
</dbReference>
<feature type="domain" description="Integrase catalytic" evidence="1">
    <location>
        <begin position="300"/>
        <end position="513"/>
    </location>
</feature>
<accession>A0A1M6UJ13</accession>
<keyword evidence="3" id="KW-1185">Reference proteome</keyword>
<dbReference type="InterPro" id="IPR012337">
    <property type="entry name" value="RNaseH-like_sf"/>
</dbReference>
<protein>
    <submittedName>
        <fullName evidence="2">Integrase core domain-containing protein</fullName>
    </submittedName>
</protein>
<dbReference type="PROSITE" id="PS50994">
    <property type="entry name" value="INTEGRASE"/>
    <property type="match status" value="1"/>
</dbReference>
<evidence type="ECO:0000313" key="3">
    <source>
        <dbReference type="Proteomes" id="UP000184498"/>
    </source>
</evidence>
<dbReference type="STRING" id="216903.SAMN05444371_3320"/>
<sequence length="696" mass="80880">MNLQPTDIIIRQANGSESLWVSQRLVTSTCDIDENYLKVARIRYKDTVRKCDLAKAKDFMPDSGKSWRFAKQYGQFYYCISNVPNKAPKNYRNYFGDQEVLLDQYKKVCKSKEAGSLELRFKAHLKRVSKQYWEFYTDVNEIQRLSLSKACAVLDFILDEKENYPGTANKIYKDLSPILSDLDLQYIPHNYLKLKEKITILETTDKSIVDIIHLPRVGNNYAEIYNDAEVFSWVMQLRSMPQNYSNEHIIRKVSEMCEMTTKRQPSRRWYGQNIFELPKTKFLTGEKRFGSSSSKSHIHKSYIPTQNALFAGDCWEMDATRVNFIAHEADDNKERFLFVVAVRDVHSGDVLGYSFDYSENHVVYLEAMKMAVQNAGYLPYEWITDRFPGHNTPNMLDFFERMENQGVQVTFSSNANEKAGIERWFRTLQSVFFMDSKYFYGEGIKSRADYAHRAPEYLKRIKKEAKKTGWDMQQNIDEASVHIEKYRNTRFSHYSRKHSNVHLSPSQIHEISEKPHVNYVSLSTISMLFGQRKAITIKHDGQISTEIVKVQFDYMISPANYDIISNYFGKQVVMTYDLNDLSHVFLWEKQGKLLKSLCDADLFERPQLKGPNKEFGKLAIAKERAKAIAEMKETELAEMIGEEAGMMGIYTEKSKATAFEDQYNDEYKMPLKKASGDGISSDDVSDAFFNNISNQY</sequence>
<organism evidence="2 3">
    <name type="scientific">Epilithonimonas mollis</name>
    <dbReference type="NCBI Taxonomy" id="216903"/>
    <lineage>
        <taxon>Bacteria</taxon>
        <taxon>Pseudomonadati</taxon>
        <taxon>Bacteroidota</taxon>
        <taxon>Flavobacteriia</taxon>
        <taxon>Flavobacteriales</taxon>
        <taxon>Weeksellaceae</taxon>
        <taxon>Chryseobacterium group</taxon>
        <taxon>Epilithonimonas</taxon>
    </lineage>
</organism>
<evidence type="ECO:0000259" key="1">
    <source>
        <dbReference type="PROSITE" id="PS50994"/>
    </source>
</evidence>
<evidence type="ECO:0000313" key="2">
    <source>
        <dbReference type="EMBL" id="SHK69212.1"/>
    </source>
</evidence>
<dbReference type="AlphaFoldDB" id="A0A1M6UJ13"/>
<proteinExistence type="predicted"/>
<dbReference type="InterPro" id="IPR001584">
    <property type="entry name" value="Integrase_cat-core"/>
</dbReference>